<keyword evidence="1" id="KW-0812">Transmembrane</keyword>
<feature type="transmembrane region" description="Helical" evidence="1">
    <location>
        <begin position="6"/>
        <end position="29"/>
    </location>
</feature>
<gene>
    <name evidence="2" type="ORF">UFOVP66_18</name>
</gene>
<keyword evidence="1" id="KW-1133">Transmembrane helix</keyword>
<protein>
    <submittedName>
        <fullName evidence="2">Uncharacterized protein</fullName>
    </submittedName>
</protein>
<reference evidence="2" key="1">
    <citation type="submission" date="2020-04" db="EMBL/GenBank/DDBJ databases">
        <authorList>
            <person name="Chiriac C."/>
            <person name="Salcher M."/>
            <person name="Ghai R."/>
            <person name="Kavagutti S V."/>
        </authorList>
    </citation>
    <scope>NUCLEOTIDE SEQUENCE</scope>
</reference>
<sequence>MSNESYVGPGCVGMLCAGAVVYITHAILLRWGWSDFAVQMTCYATGLAGMVGGMALGFVLFSLRNETTGSKTSITDPMKKHRQTVKSIYFKD</sequence>
<organism evidence="2">
    <name type="scientific">uncultured Caudovirales phage</name>
    <dbReference type="NCBI Taxonomy" id="2100421"/>
    <lineage>
        <taxon>Viruses</taxon>
        <taxon>Duplodnaviria</taxon>
        <taxon>Heunggongvirae</taxon>
        <taxon>Uroviricota</taxon>
        <taxon>Caudoviricetes</taxon>
        <taxon>Peduoviridae</taxon>
        <taxon>Maltschvirus</taxon>
        <taxon>Maltschvirus maltsch</taxon>
    </lineage>
</organism>
<keyword evidence="1" id="KW-0472">Membrane</keyword>
<name>A0A6J5KQD0_9CAUD</name>
<dbReference type="EMBL" id="LR796180">
    <property type="protein sequence ID" value="CAB4124624.1"/>
    <property type="molecule type" value="Genomic_DNA"/>
</dbReference>
<feature type="transmembrane region" description="Helical" evidence="1">
    <location>
        <begin position="41"/>
        <end position="63"/>
    </location>
</feature>
<evidence type="ECO:0000256" key="1">
    <source>
        <dbReference type="SAM" id="Phobius"/>
    </source>
</evidence>
<proteinExistence type="predicted"/>
<accession>A0A6J5KQD0</accession>
<evidence type="ECO:0000313" key="2">
    <source>
        <dbReference type="EMBL" id="CAB4124624.1"/>
    </source>
</evidence>